<dbReference type="Gene3D" id="3.40.50.2300">
    <property type="match status" value="2"/>
</dbReference>
<protein>
    <submittedName>
        <fullName evidence="5">Serine/threonine protein kinase</fullName>
    </submittedName>
</protein>
<gene>
    <name evidence="5" type="ORF">SR1949_21210</name>
</gene>
<keyword evidence="6" id="KW-1185">Reference proteome</keyword>
<evidence type="ECO:0000256" key="1">
    <source>
        <dbReference type="ARBA" id="ARBA00010062"/>
    </source>
</evidence>
<feature type="transmembrane region" description="Helical" evidence="3">
    <location>
        <begin position="12"/>
        <end position="34"/>
    </location>
</feature>
<proteinExistence type="inferred from homology"/>
<dbReference type="PANTHER" id="PTHR30483">
    <property type="entry name" value="LEUCINE-SPECIFIC-BINDING PROTEIN"/>
    <property type="match status" value="1"/>
</dbReference>
<keyword evidence="3" id="KW-0812">Transmembrane</keyword>
<accession>A0A480A482</accession>
<dbReference type="EMBL" id="BJCE01000058">
    <property type="protein sequence ID" value="GCL37014.1"/>
    <property type="molecule type" value="Genomic_DNA"/>
</dbReference>
<evidence type="ECO:0000259" key="4">
    <source>
        <dbReference type="Pfam" id="PF13458"/>
    </source>
</evidence>
<dbReference type="AlphaFoldDB" id="A0A480A482"/>
<dbReference type="GO" id="GO:0004674">
    <property type="term" value="F:protein serine/threonine kinase activity"/>
    <property type="evidence" value="ECO:0007669"/>
    <property type="project" value="UniProtKB-KW"/>
</dbReference>
<comment type="caution">
    <text evidence="5">The sequence shown here is derived from an EMBL/GenBank/DDBJ whole genome shotgun (WGS) entry which is preliminary data.</text>
</comment>
<feature type="domain" description="Leucine-binding protein" evidence="4">
    <location>
        <begin position="125"/>
        <end position="471"/>
    </location>
</feature>
<sequence length="503" mass="57209">MKKIRKNFRQYTIRAKITFLILILSFTVWGYWIIHPQDNLFIGLYNYYFYNTWCNNFKLSDNLSCGEESLFTQEKFSYFHAGNWQKAVNYFTQKRNTDPNNPEILIYLNNAKLMQQEKITSEKSYTIAVAVPINGNSEGIAKALLRGAAQVQEEFNKNPKYPGLKIIIVNDKNNPNTVNKLAEDILSKKDIVAVIGHYASELTKAALPVYHKHQIVFISPASTALRSDILAGNTYPDNFFFRTVNSVKVQTTLLIKKWQLAKLAKEEKVAIFYTPSSTYSKSALEEFRKQLDANKIIAIDISQPNFIPNKILNEVKKQRAKALILIPDGHVNSLSFKNTLSIIDVNENQLPMGGLWVLYDPQILNRRNLVKNLLIFIPWHPLTAPNQEVITKAQNLWGTGKIDAQTAMSHDATLVLTKALEKLNINDSLQKQRLDIQQHLRSLQVIGGASGTISFDQDGDRKENISQIVRVVPTQCSTYGAMFVPINYNVSDLKCLDQEASQF</sequence>
<reference evidence="6" key="1">
    <citation type="submission" date="2019-02" db="EMBL/GenBank/DDBJ databases">
        <title>Draft genome sequence of Sphaerospermopsis reniformis NIES-1949.</title>
        <authorList>
            <person name="Yamaguchi H."/>
            <person name="Suzuki S."/>
            <person name="Kawachi M."/>
        </authorList>
    </citation>
    <scope>NUCLEOTIDE SEQUENCE [LARGE SCALE GENOMIC DNA]</scope>
    <source>
        <strain evidence="6">NIES-1949</strain>
    </source>
</reference>
<keyword evidence="3" id="KW-0472">Membrane</keyword>
<keyword evidence="2" id="KW-0732">Signal</keyword>
<dbReference type="Proteomes" id="UP000300142">
    <property type="component" value="Unassembled WGS sequence"/>
</dbReference>
<evidence type="ECO:0000313" key="5">
    <source>
        <dbReference type="EMBL" id="GCL37014.1"/>
    </source>
</evidence>
<dbReference type="RefSeq" id="WP_137667358.1">
    <property type="nucleotide sequence ID" value="NZ_BJCE01000058.1"/>
</dbReference>
<keyword evidence="5" id="KW-0808">Transferase</keyword>
<dbReference type="PANTHER" id="PTHR30483:SF6">
    <property type="entry name" value="PERIPLASMIC BINDING PROTEIN OF ABC TRANSPORTER FOR NATURAL AMINO ACIDS"/>
    <property type="match status" value="1"/>
</dbReference>
<name>A0A480A482_9CYAN</name>
<keyword evidence="3" id="KW-1133">Transmembrane helix</keyword>
<dbReference type="InterPro" id="IPR028082">
    <property type="entry name" value="Peripla_BP_I"/>
</dbReference>
<evidence type="ECO:0000256" key="2">
    <source>
        <dbReference type="ARBA" id="ARBA00022729"/>
    </source>
</evidence>
<dbReference type="SUPFAM" id="SSF53822">
    <property type="entry name" value="Periplasmic binding protein-like I"/>
    <property type="match status" value="1"/>
</dbReference>
<comment type="similarity">
    <text evidence="1">Belongs to the leucine-binding protein family.</text>
</comment>
<evidence type="ECO:0000256" key="3">
    <source>
        <dbReference type="SAM" id="Phobius"/>
    </source>
</evidence>
<organism evidence="5 6">
    <name type="scientific">Sphaerospermopsis reniformis</name>
    <dbReference type="NCBI Taxonomy" id="531300"/>
    <lineage>
        <taxon>Bacteria</taxon>
        <taxon>Bacillati</taxon>
        <taxon>Cyanobacteriota</taxon>
        <taxon>Cyanophyceae</taxon>
        <taxon>Nostocales</taxon>
        <taxon>Aphanizomenonaceae</taxon>
        <taxon>Sphaerospermopsis</taxon>
    </lineage>
</organism>
<dbReference type="InterPro" id="IPR028081">
    <property type="entry name" value="Leu-bd"/>
</dbReference>
<dbReference type="Pfam" id="PF13458">
    <property type="entry name" value="Peripla_BP_6"/>
    <property type="match status" value="1"/>
</dbReference>
<dbReference type="InterPro" id="IPR051010">
    <property type="entry name" value="BCAA_transport"/>
</dbReference>
<keyword evidence="5" id="KW-0418">Kinase</keyword>
<dbReference type="CDD" id="cd06268">
    <property type="entry name" value="PBP1_ABC_transporter_LIVBP-like"/>
    <property type="match status" value="1"/>
</dbReference>
<evidence type="ECO:0000313" key="6">
    <source>
        <dbReference type="Proteomes" id="UP000300142"/>
    </source>
</evidence>
<keyword evidence="5" id="KW-0723">Serine/threonine-protein kinase</keyword>